<sequence>MPELLSQFSNLQQYHQHMMGLKGVNEFITSDRNPKAFNGPSAKWGAGAA</sequence>
<keyword evidence="2" id="KW-1185">Reference proteome</keyword>
<organism evidence="1 2">
    <name type="scientific">Ramazzottius varieornatus</name>
    <name type="common">Water bear</name>
    <name type="synonym">Tardigrade</name>
    <dbReference type="NCBI Taxonomy" id="947166"/>
    <lineage>
        <taxon>Eukaryota</taxon>
        <taxon>Metazoa</taxon>
        <taxon>Ecdysozoa</taxon>
        <taxon>Tardigrada</taxon>
        <taxon>Eutardigrada</taxon>
        <taxon>Parachela</taxon>
        <taxon>Hypsibioidea</taxon>
        <taxon>Ramazzottiidae</taxon>
        <taxon>Ramazzottius</taxon>
    </lineage>
</organism>
<dbReference type="EMBL" id="BDGG01000013">
    <property type="protein sequence ID" value="GAV06453.1"/>
    <property type="molecule type" value="Genomic_DNA"/>
</dbReference>
<dbReference type="Proteomes" id="UP000186922">
    <property type="component" value="Unassembled WGS sequence"/>
</dbReference>
<protein>
    <submittedName>
        <fullName evidence="1">Uncharacterized protein</fullName>
    </submittedName>
</protein>
<comment type="caution">
    <text evidence="1">The sequence shown here is derived from an EMBL/GenBank/DDBJ whole genome shotgun (WGS) entry which is preliminary data.</text>
</comment>
<accession>A0A1D1W189</accession>
<evidence type="ECO:0000313" key="1">
    <source>
        <dbReference type="EMBL" id="GAV06453.1"/>
    </source>
</evidence>
<dbReference type="OrthoDB" id="10383263at2759"/>
<proteinExistence type="predicted"/>
<gene>
    <name evidence="1" type="primary">RvY_16443-1</name>
    <name evidence="1" type="synonym">RvY_16443.1</name>
    <name evidence="1" type="ORF">RvY_16443</name>
</gene>
<dbReference type="AlphaFoldDB" id="A0A1D1W189"/>
<dbReference type="Gene3D" id="1.20.1050.130">
    <property type="match status" value="1"/>
</dbReference>
<name>A0A1D1W189_RAMVA</name>
<reference evidence="1 2" key="1">
    <citation type="journal article" date="2016" name="Nat. Commun.">
        <title>Extremotolerant tardigrade genome and improved radiotolerance of human cultured cells by tardigrade-unique protein.</title>
        <authorList>
            <person name="Hashimoto T."/>
            <person name="Horikawa D.D."/>
            <person name="Saito Y."/>
            <person name="Kuwahara H."/>
            <person name="Kozuka-Hata H."/>
            <person name="Shin-I T."/>
            <person name="Minakuchi Y."/>
            <person name="Ohishi K."/>
            <person name="Motoyama A."/>
            <person name="Aizu T."/>
            <person name="Enomoto A."/>
            <person name="Kondo K."/>
            <person name="Tanaka S."/>
            <person name="Hara Y."/>
            <person name="Koshikawa S."/>
            <person name="Sagara H."/>
            <person name="Miura T."/>
            <person name="Yokobori S."/>
            <person name="Miyagawa K."/>
            <person name="Suzuki Y."/>
            <person name="Kubo T."/>
            <person name="Oyama M."/>
            <person name="Kohara Y."/>
            <person name="Fujiyama A."/>
            <person name="Arakawa K."/>
            <person name="Katayama T."/>
            <person name="Toyoda A."/>
            <person name="Kunieda T."/>
        </authorList>
    </citation>
    <scope>NUCLEOTIDE SEQUENCE [LARGE SCALE GENOMIC DNA]</scope>
    <source>
        <strain evidence="1 2">YOKOZUNA-1</strain>
    </source>
</reference>
<evidence type="ECO:0000313" key="2">
    <source>
        <dbReference type="Proteomes" id="UP000186922"/>
    </source>
</evidence>